<organism evidence="1 2">
    <name type="scientific">Melipona quadrifasciata</name>
    <dbReference type="NCBI Taxonomy" id="166423"/>
    <lineage>
        <taxon>Eukaryota</taxon>
        <taxon>Metazoa</taxon>
        <taxon>Ecdysozoa</taxon>
        <taxon>Arthropoda</taxon>
        <taxon>Hexapoda</taxon>
        <taxon>Insecta</taxon>
        <taxon>Pterygota</taxon>
        <taxon>Neoptera</taxon>
        <taxon>Endopterygota</taxon>
        <taxon>Hymenoptera</taxon>
        <taxon>Apocrita</taxon>
        <taxon>Aculeata</taxon>
        <taxon>Apoidea</taxon>
        <taxon>Anthophila</taxon>
        <taxon>Apidae</taxon>
        <taxon>Melipona</taxon>
    </lineage>
</organism>
<evidence type="ECO:0000313" key="2">
    <source>
        <dbReference type="Proteomes" id="UP000053105"/>
    </source>
</evidence>
<gene>
    <name evidence="1" type="ORF">WN51_09329</name>
</gene>
<keyword evidence="2" id="KW-1185">Reference proteome</keyword>
<dbReference type="AlphaFoldDB" id="A0A0N0BIM3"/>
<name>A0A0N0BIM3_9HYME</name>
<reference evidence="1 2" key="1">
    <citation type="submission" date="2015-07" db="EMBL/GenBank/DDBJ databases">
        <title>The genome of Melipona quadrifasciata.</title>
        <authorList>
            <person name="Pan H."/>
            <person name="Kapheim K."/>
        </authorList>
    </citation>
    <scope>NUCLEOTIDE SEQUENCE [LARGE SCALE GENOMIC DNA]</scope>
    <source>
        <strain evidence="1">0111107301</strain>
        <tissue evidence="1">Whole body</tissue>
    </source>
</reference>
<dbReference type="EMBL" id="KQ435729">
    <property type="protein sequence ID" value="KOX77664.1"/>
    <property type="molecule type" value="Genomic_DNA"/>
</dbReference>
<evidence type="ECO:0000313" key="1">
    <source>
        <dbReference type="EMBL" id="KOX77664.1"/>
    </source>
</evidence>
<protein>
    <submittedName>
        <fullName evidence="1">Uncharacterized protein</fullName>
    </submittedName>
</protein>
<dbReference type="Proteomes" id="UP000053105">
    <property type="component" value="Unassembled WGS sequence"/>
</dbReference>
<proteinExistence type="predicted"/>
<sequence>MKIKRNVICVTRLPYSVTNDDASQINCWYHTKMDRKLHDLYPRRGIGSLADWKGHHVARSWMEIEFNAKEAASINRPRRQWGYLGRLSGYIFREEIDSGNNDVSKLPIESFSFKAKETHFSEWELIIIFQQDAKFDLRKGRERGKVRTTQQRIIKEFDVFQTIGERHDVSSMPRSPINVLPISGDESPERITPVSENCSLGRWATVACLICYQHNENTELYSIVNDKKLNLPQNIPFYICKNYQLVILTILVVPALNRVVSSFATKLGVDCIQNYKLQLRYFHLTRTAASFNKLRNESSSHTQENSDFQSSGPVFPPTIRNLVWMARAESVSQTRVNAVLSSKKESQGSFWRLKFRLFVPRKTYNHRAAFAYEEDQFQVYLLARRSMKIRQRLHRGHSRSMHISHLRITPLHILTVTPIAFSKLPKWSIVGHCYLAYSNNILNKQFAV</sequence>
<accession>A0A0N0BIM3</accession>